<evidence type="ECO:0000313" key="2">
    <source>
        <dbReference type="Proteomes" id="UP000019678"/>
    </source>
</evidence>
<accession>A0A017T074</accession>
<gene>
    <name evidence="1" type="ORF">CAP_6664</name>
</gene>
<dbReference type="AlphaFoldDB" id="A0A017T074"/>
<comment type="caution">
    <text evidence="1">The sequence shown here is derived from an EMBL/GenBank/DDBJ whole genome shotgun (WGS) entry which is preliminary data.</text>
</comment>
<sequence length="40" mass="4597">MYKRIPNLTDGVRRRCRLSLEQGILTAWMDSFVEGASVAR</sequence>
<dbReference type="Proteomes" id="UP000019678">
    <property type="component" value="Unassembled WGS sequence"/>
</dbReference>
<protein>
    <submittedName>
        <fullName evidence="1">Uncharacterized protein</fullName>
    </submittedName>
</protein>
<evidence type="ECO:0000313" key="1">
    <source>
        <dbReference type="EMBL" id="EYF02634.1"/>
    </source>
</evidence>
<name>A0A017T074_9BACT</name>
<keyword evidence="2" id="KW-1185">Reference proteome</keyword>
<organism evidence="1 2">
    <name type="scientific">Chondromyces apiculatus DSM 436</name>
    <dbReference type="NCBI Taxonomy" id="1192034"/>
    <lineage>
        <taxon>Bacteria</taxon>
        <taxon>Pseudomonadati</taxon>
        <taxon>Myxococcota</taxon>
        <taxon>Polyangia</taxon>
        <taxon>Polyangiales</taxon>
        <taxon>Polyangiaceae</taxon>
        <taxon>Chondromyces</taxon>
    </lineage>
</organism>
<reference evidence="1 2" key="1">
    <citation type="submission" date="2013-05" db="EMBL/GenBank/DDBJ databases">
        <title>Genome assembly of Chondromyces apiculatus DSM 436.</title>
        <authorList>
            <person name="Sharma G."/>
            <person name="Khatri I."/>
            <person name="Kaur C."/>
            <person name="Mayilraj S."/>
            <person name="Subramanian S."/>
        </authorList>
    </citation>
    <scope>NUCLEOTIDE SEQUENCE [LARGE SCALE GENOMIC DNA]</scope>
    <source>
        <strain evidence="1 2">DSM 436</strain>
    </source>
</reference>
<dbReference type="STRING" id="1192034.CAP_6664"/>
<dbReference type="EMBL" id="ASRX01000057">
    <property type="protein sequence ID" value="EYF02634.1"/>
    <property type="molecule type" value="Genomic_DNA"/>
</dbReference>
<proteinExistence type="predicted"/>